<evidence type="ECO:0000256" key="9">
    <source>
        <dbReference type="ARBA" id="ARBA00048348"/>
    </source>
</evidence>
<dbReference type="STRING" id="2094558.A0A314ZM02"/>
<dbReference type="InterPro" id="IPR001148">
    <property type="entry name" value="CA_dom"/>
</dbReference>
<feature type="domain" description="Alpha-carbonic anhydrase" evidence="11">
    <location>
        <begin position="34"/>
        <end position="278"/>
    </location>
</feature>
<evidence type="ECO:0000256" key="5">
    <source>
        <dbReference type="ARBA" id="ARBA00012925"/>
    </source>
</evidence>
<dbReference type="AlphaFoldDB" id="A0A314ZM02"/>
<dbReference type="GO" id="GO:0006730">
    <property type="term" value="P:one-carbon metabolic process"/>
    <property type="evidence" value="ECO:0007669"/>
    <property type="project" value="TreeGrafter"/>
</dbReference>
<evidence type="ECO:0000256" key="7">
    <source>
        <dbReference type="ARBA" id="ARBA00022833"/>
    </source>
</evidence>
<accession>A0A314ZM02</accession>
<evidence type="ECO:0000256" key="1">
    <source>
        <dbReference type="ARBA" id="ARBA00001947"/>
    </source>
</evidence>
<dbReference type="SUPFAM" id="SSF51069">
    <property type="entry name" value="Carbonic anhydrase"/>
    <property type="match status" value="1"/>
</dbReference>
<dbReference type="SMART" id="SM01057">
    <property type="entry name" value="Carb_anhydrase"/>
    <property type="match status" value="1"/>
</dbReference>
<proteinExistence type="inferred from homology"/>
<dbReference type="Gene3D" id="3.10.200.10">
    <property type="entry name" value="Alpha carbonic anhydrase"/>
    <property type="match status" value="1"/>
</dbReference>
<name>A0A314ZM02_PRUYE</name>
<comment type="similarity">
    <text evidence="4">Belongs to the alpha-class carbonic anhydrase family.</text>
</comment>
<evidence type="ECO:0000256" key="4">
    <source>
        <dbReference type="ARBA" id="ARBA00006365"/>
    </source>
</evidence>
<protein>
    <recommendedName>
        <fullName evidence="5 10">Carbonic anhydrase</fullName>
        <ecNumber evidence="5 10">4.2.1.1</ecNumber>
    </recommendedName>
</protein>
<dbReference type="Pfam" id="PF00194">
    <property type="entry name" value="Carb_anhydrase"/>
    <property type="match status" value="1"/>
</dbReference>
<keyword evidence="8 10" id="KW-0456">Lyase</keyword>
<evidence type="ECO:0000256" key="10">
    <source>
        <dbReference type="RuleBase" id="RU367011"/>
    </source>
</evidence>
<evidence type="ECO:0000256" key="3">
    <source>
        <dbReference type="ARBA" id="ARBA00004470"/>
    </source>
</evidence>
<evidence type="ECO:0000256" key="6">
    <source>
        <dbReference type="ARBA" id="ARBA00022723"/>
    </source>
</evidence>
<keyword evidence="6 10" id="KW-0479">Metal-binding</keyword>
<comment type="cofactor">
    <cofactor evidence="1 10">
        <name>Zn(2+)</name>
        <dbReference type="ChEBI" id="CHEBI:29105"/>
    </cofactor>
</comment>
<gene>
    <name evidence="12" type="ORF">Pyn_01278</name>
</gene>
<feature type="chain" id="PRO_5025093836" description="Carbonic anhydrase" evidence="10">
    <location>
        <begin position="28"/>
        <end position="285"/>
    </location>
</feature>
<dbReference type="InterPro" id="IPR036398">
    <property type="entry name" value="CA_dom_sf"/>
</dbReference>
<evidence type="ECO:0000313" key="12">
    <source>
        <dbReference type="EMBL" id="PQQ19207.1"/>
    </source>
</evidence>
<dbReference type="OrthoDB" id="429145at2759"/>
<comment type="similarity">
    <text evidence="10">Belongs to the alpha-carbonic anhydrase family.</text>
</comment>
<dbReference type="InterPro" id="IPR041891">
    <property type="entry name" value="Alpha_CA_prokaryot-like"/>
</dbReference>
<dbReference type="EC" id="4.2.1.1" evidence="5 10"/>
<comment type="subcellular location">
    <subcellularLocation>
        <location evidence="3">Plastid</location>
        <location evidence="3">Chloroplast stroma</location>
    </subcellularLocation>
</comment>
<organism evidence="12 13">
    <name type="scientific">Prunus yedoensis var. nudiflora</name>
    <dbReference type="NCBI Taxonomy" id="2094558"/>
    <lineage>
        <taxon>Eukaryota</taxon>
        <taxon>Viridiplantae</taxon>
        <taxon>Streptophyta</taxon>
        <taxon>Embryophyta</taxon>
        <taxon>Tracheophyta</taxon>
        <taxon>Spermatophyta</taxon>
        <taxon>Magnoliopsida</taxon>
        <taxon>eudicotyledons</taxon>
        <taxon>Gunneridae</taxon>
        <taxon>Pentapetalae</taxon>
        <taxon>rosids</taxon>
        <taxon>fabids</taxon>
        <taxon>Rosales</taxon>
        <taxon>Rosaceae</taxon>
        <taxon>Amygdaloideae</taxon>
        <taxon>Amygdaleae</taxon>
        <taxon>Prunus</taxon>
    </lineage>
</organism>
<comment type="catalytic activity">
    <reaction evidence="9 10">
        <text>hydrogencarbonate + H(+) = CO2 + H2O</text>
        <dbReference type="Rhea" id="RHEA:10748"/>
        <dbReference type="ChEBI" id="CHEBI:15377"/>
        <dbReference type="ChEBI" id="CHEBI:15378"/>
        <dbReference type="ChEBI" id="CHEBI:16526"/>
        <dbReference type="ChEBI" id="CHEBI:17544"/>
        <dbReference type="EC" id="4.2.1.1"/>
    </reaction>
</comment>
<dbReference type="EMBL" id="PJQY01000076">
    <property type="protein sequence ID" value="PQQ19207.1"/>
    <property type="molecule type" value="Genomic_DNA"/>
</dbReference>
<evidence type="ECO:0000256" key="2">
    <source>
        <dbReference type="ARBA" id="ARBA00002904"/>
    </source>
</evidence>
<dbReference type="Proteomes" id="UP000250321">
    <property type="component" value="Unassembled WGS sequence"/>
</dbReference>
<evidence type="ECO:0000259" key="11">
    <source>
        <dbReference type="PROSITE" id="PS51144"/>
    </source>
</evidence>
<dbReference type="PROSITE" id="PS51144">
    <property type="entry name" value="ALPHA_CA_2"/>
    <property type="match status" value="1"/>
</dbReference>
<dbReference type="PROSITE" id="PS00162">
    <property type="entry name" value="ALPHA_CA_1"/>
    <property type="match status" value="1"/>
</dbReference>
<comment type="caution">
    <text evidence="12">The sequence shown here is derived from an EMBL/GenBank/DDBJ whole genome shotgun (WGS) entry which is preliminary data.</text>
</comment>
<dbReference type="CDD" id="cd03124">
    <property type="entry name" value="alpha_CA_prokaryotic_like"/>
    <property type="match status" value="1"/>
</dbReference>
<evidence type="ECO:0000313" key="13">
    <source>
        <dbReference type="Proteomes" id="UP000250321"/>
    </source>
</evidence>
<dbReference type="GO" id="GO:0004089">
    <property type="term" value="F:carbonate dehydratase activity"/>
    <property type="evidence" value="ECO:0007669"/>
    <property type="project" value="UniProtKB-UniRule"/>
</dbReference>
<dbReference type="InterPro" id="IPR023561">
    <property type="entry name" value="Carbonic_anhydrase_a-class"/>
</dbReference>
<keyword evidence="7 10" id="KW-0862">Zinc</keyword>
<keyword evidence="10" id="KW-0732">Signal</keyword>
<comment type="function">
    <text evidence="2 10">Reversible hydration of carbon dioxide.</text>
</comment>
<keyword evidence="13" id="KW-1185">Reference proteome</keyword>
<dbReference type="GO" id="GO:0008270">
    <property type="term" value="F:zinc ion binding"/>
    <property type="evidence" value="ECO:0007669"/>
    <property type="project" value="UniProtKB-UniRule"/>
</dbReference>
<evidence type="ECO:0000256" key="8">
    <source>
        <dbReference type="ARBA" id="ARBA00023239"/>
    </source>
</evidence>
<reference evidence="12 13" key="1">
    <citation type="submission" date="2018-02" db="EMBL/GenBank/DDBJ databases">
        <title>Draft genome of wild Prunus yedoensis var. nudiflora.</title>
        <authorList>
            <person name="Baek S."/>
            <person name="Kim J.-H."/>
            <person name="Choi K."/>
            <person name="Kim G.-B."/>
            <person name="Cho A."/>
            <person name="Jang H."/>
            <person name="Shin C.-H."/>
            <person name="Yu H.-J."/>
            <person name="Mun J.-H."/>
        </authorList>
    </citation>
    <scope>NUCLEOTIDE SEQUENCE [LARGE SCALE GENOMIC DNA]</scope>
    <source>
        <strain evidence="13">cv. Jeju island</strain>
        <tissue evidence="12">Leaf</tissue>
    </source>
</reference>
<dbReference type="PANTHER" id="PTHR18952:SF208">
    <property type="entry name" value="CARBONIC ANHYDRASE XA-RELATED"/>
    <property type="match status" value="1"/>
</dbReference>
<dbReference type="PANTHER" id="PTHR18952">
    <property type="entry name" value="CARBONIC ANHYDRASE"/>
    <property type="match status" value="1"/>
</dbReference>
<feature type="signal peptide" evidence="10">
    <location>
        <begin position="1"/>
        <end position="27"/>
    </location>
</feature>
<dbReference type="InterPro" id="IPR018338">
    <property type="entry name" value="Carbonic_anhydrase_a-class_CS"/>
</dbReference>
<sequence>MEKFATLILVCSFLIVLVLLLSYQATSDEVEDEREFNYEDDSEKGPARWGEIRQEWSLCNKGSMQSPIDLLDDRVEVVSDLGRLRVATGLAMQLLRIEAMILCLIFLEVHKEKLKWEADAGFIRINGTLYQLKQCHWHSPSEHTVNDKSFDLEVHLVHQSPTGKIAVTGILYKIGEPDPFLTLMMDYLADISGTSEKQKVVGMVDPKQIKTGSTKYYRYIGSLTIPPCTQDVIWTIIEEVRSVSSEQVKFLRVAVHDESDTNARPVQPRNRRIVQLYKPKVEEEN</sequence>
<dbReference type="GO" id="GO:0009570">
    <property type="term" value="C:chloroplast stroma"/>
    <property type="evidence" value="ECO:0007669"/>
    <property type="project" value="UniProtKB-SubCell"/>
</dbReference>